<feature type="region of interest" description="Disordered" evidence="10">
    <location>
        <begin position="80"/>
        <end position="101"/>
    </location>
</feature>
<dbReference type="OrthoDB" id="3361892at2759"/>
<evidence type="ECO:0000256" key="6">
    <source>
        <dbReference type="ARBA" id="ARBA00023015"/>
    </source>
</evidence>
<keyword evidence="3" id="KW-0808">Transferase</keyword>
<evidence type="ECO:0000256" key="3">
    <source>
        <dbReference type="ARBA" id="ARBA00022679"/>
    </source>
</evidence>
<keyword evidence="7" id="KW-0804">Transcription</keyword>
<dbReference type="InParanoid" id="A0A2T2ZYE1"/>
<evidence type="ECO:0000256" key="5">
    <source>
        <dbReference type="ARBA" id="ARBA00022990"/>
    </source>
</evidence>
<keyword evidence="12" id="KW-1185">Reference proteome</keyword>
<dbReference type="PANTHER" id="PTHR31571:SF2">
    <property type="entry name" value="HISTONE ACETYLTRANSFERASE RTT109"/>
    <property type="match status" value="1"/>
</dbReference>
<dbReference type="SMART" id="SM01250">
    <property type="entry name" value="KAT11"/>
    <property type="match status" value="1"/>
</dbReference>
<evidence type="ECO:0000256" key="1">
    <source>
        <dbReference type="ARBA" id="ARBA00004123"/>
    </source>
</evidence>
<gene>
    <name evidence="11" type="ORF">BD289DRAFT_375409</name>
</gene>
<evidence type="ECO:0000256" key="4">
    <source>
        <dbReference type="ARBA" id="ARBA00022763"/>
    </source>
</evidence>
<dbReference type="GO" id="GO:0005634">
    <property type="term" value="C:nucleus"/>
    <property type="evidence" value="ECO:0007669"/>
    <property type="project" value="UniProtKB-SubCell"/>
</dbReference>
<name>A0A2T2ZYE1_9PEZI</name>
<keyword evidence="6" id="KW-0805">Transcription regulation</keyword>
<proteinExistence type="predicted"/>
<reference evidence="11 12" key="1">
    <citation type="journal article" date="2018" name="Mycol. Prog.">
        <title>Coniella lustricola, a new species from submerged detritus.</title>
        <authorList>
            <person name="Raudabaugh D.B."/>
            <person name="Iturriaga T."/>
            <person name="Carver A."/>
            <person name="Mondo S."/>
            <person name="Pangilinan J."/>
            <person name="Lipzen A."/>
            <person name="He G."/>
            <person name="Amirebrahimi M."/>
            <person name="Grigoriev I.V."/>
            <person name="Miller A.N."/>
        </authorList>
    </citation>
    <scope>NUCLEOTIDE SEQUENCE [LARGE SCALE GENOMIC DNA]</scope>
    <source>
        <strain evidence="11 12">B22-T-1</strain>
    </source>
</reference>
<evidence type="ECO:0000256" key="8">
    <source>
        <dbReference type="ARBA" id="ARBA00023242"/>
    </source>
</evidence>
<sequence>MASTAALPGSPAAKQQVSSALHDKLAGVLPRGYKFTIHHLSTPPTRTDPLYSPPPGARPDRTYRESHFLAVSIDAIARPRDRSTPTSLPSSPFTPGATASSDSSNVRQVLVLALEIFVFSTAWTTTFFVSKADSTGYLYLLNLPKGTPSPIRQVCSAFISYLVEERRRANVQTIVSLFARAQNQYLFPGSVENKGKHVLDDRGLVRWWCRVLNSVMEGQGGHEEALFRPSSNRGGWEHKKAYLVVPGLDLHESRAFLPRTPAAQSNWALAHPLERISHFANEYDWVPPRCLVPKFPDDPKSRYRDELDFEASKSAQYEEKGLWRSVTTMERFWEMMAFRQECSGGHMTGFLWLVLEPSGWTSAHNTSSRTEPLLSPSASFDGTVQLPITPPKRRDGLPASTPRSSPSKLAVVPTSMQQSPVKGGEASPAKRTKKTLKGPIQPRLPRVKKHARNYVPNIPTSTIYYSWPAEGRGTRIVAEADYKRAVDLLTKLDFETLELAVRSSKRWTSEVGGGQKWALDIIGQAVSPRRASIQADTINDMAGLVRRKLKTSDSGLGLADMEAESMPDEPELVVVDGTAVPMEDATPTVNVLSSEMLRKKPKTE</sequence>
<dbReference type="InterPro" id="IPR051236">
    <property type="entry name" value="HAT_RTT109-like"/>
</dbReference>
<feature type="region of interest" description="Disordered" evidence="10">
    <location>
        <begin position="39"/>
        <end position="59"/>
    </location>
</feature>
<evidence type="ECO:0000256" key="9">
    <source>
        <dbReference type="ARBA" id="ARBA00048940"/>
    </source>
</evidence>
<dbReference type="Proteomes" id="UP000241462">
    <property type="component" value="Unassembled WGS sequence"/>
</dbReference>
<feature type="compositionally biased region" description="Low complexity" evidence="10">
    <location>
        <begin position="84"/>
        <end position="95"/>
    </location>
</feature>
<dbReference type="STRING" id="2025994.A0A2T2ZYE1"/>
<comment type="catalytic activity">
    <reaction evidence="9">
        <text>L-lysyl-[histone] + acetyl-CoA = N(6)-acetyl-L-lysyl-[histone] + CoA + H(+)</text>
        <dbReference type="Rhea" id="RHEA:21992"/>
        <dbReference type="Rhea" id="RHEA-COMP:9845"/>
        <dbReference type="Rhea" id="RHEA-COMP:11338"/>
        <dbReference type="ChEBI" id="CHEBI:15378"/>
        <dbReference type="ChEBI" id="CHEBI:29969"/>
        <dbReference type="ChEBI" id="CHEBI:57287"/>
        <dbReference type="ChEBI" id="CHEBI:57288"/>
        <dbReference type="ChEBI" id="CHEBI:61930"/>
        <dbReference type="EC" id="2.3.1.48"/>
    </reaction>
    <physiologicalReaction direction="left-to-right" evidence="9">
        <dbReference type="Rhea" id="RHEA:21993"/>
    </physiologicalReaction>
</comment>
<dbReference type="GO" id="GO:0006355">
    <property type="term" value="P:regulation of DNA-templated transcription"/>
    <property type="evidence" value="ECO:0007669"/>
    <property type="project" value="InterPro"/>
</dbReference>
<feature type="compositionally biased region" description="Polar residues" evidence="10">
    <location>
        <begin position="364"/>
        <end position="382"/>
    </location>
</feature>
<dbReference type="EC" id="2.3.1.48" evidence="2"/>
<dbReference type="PROSITE" id="PS51728">
    <property type="entry name" value="RTT109_HAT"/>
    <property type="match status" value="1"/>
</dbReference>
<comment type="subcellular location">
    <subcellularLocation>
        <location evidence="1">Nucleus</location>
    </subcellularLocation>
</comment>
<protein>
    <recommendedName>
        <fullName evidence="2">histone acetyltransferase</fullName>
        <ecNumber evidence="2">2.3.1.48</ecNumber>
    </recommendedName>
</protein>
<accession>A0A2T2ZYE1</accession>
<organism evidence="11 12">
    <name type="scientific">Coniella lustricola</name>
    <dbReference type="NCBI Taxonomy" id="2025994"/>
    <lineage>
        <taxon>Eukaryota</taxon>
        <taxon>Fungi</taxon>
        <taxon>Dikarya</taxon>
        <taxon>Ascomycota</taxon>
        <taxon>Pezizomycotina</taxon>
        <taxon>Sordariomycetes</taxon>
        <taxon>Sordariomycetidae</taxon>
        <taxon>Diaporthales</taxon>
        <taxon>Schizoparmaceae</taxon>
        <taxon>Coniella</taxon>
    </lineage>
</organism>
<dbReference type="AlphaFoldDB" id="A0A2T2ZYE1"/>
<evidence type="ECO:0000313" key="12">
    <source>
        <dbReference type="Proteomes" id="UP000241462"/>
    </source>
</evidence>
<dbReference type="EMBL" id="KZ678564">
    <property type="protein sequence ID" value="PSR79521.1"/>
    <property type="molecule type" value="Genomic_DNA"/>
</dbReference>
<keyword evidence="4" id="KW-0227">DNA damage</keyword>
<dbReference type="InterPro" id="IPR016849">
    <property type="entry name" value="Rtt109"/>
</dbReference>
<dbReference type="GO" id="GO:0032931">
    <property type="term" value="F:histone H3K56 acetyltransferase activity"/>
    <property type="evidence" value="ECO:0007669"/>
    <property type="project" value="TreeGrafter"/>
</dbReference>
<dbReference type="InterPro" id="IPR013178">
    <property type="entry name" value="Histone_AcTrfase_Rtt109/CBP"/>
</dbReference>
<evidence type="ECO:0000256" key="2">
    <source>
        <dbReference type="ARBA" id="ARBA00013184"/>
    </source>
</evidence>
<keyword evidence="8" id="KW-0539">Nucleus</keyword>
<keyword evidence="5" id="KW-0007">Acetylation</keyword>
<dbReference type="PANTHER" id="PTHR31571">
    <property type="entry name" value="ALTERED INHERITANCE OF MITOCHONDRIA PROTEIN 6"/>
    <property type="match status" value="1"/>
</dbReference>
<feature type="region of interest" description="Disordered" evidence="10">
    <location>
        <begin position="364"/>
        <end position="436"/>
    </location>
</feature>
<evidence type="ECO:0000313" key="11">
    <source>
        <dbReference type="EMBL" id="PSR79521.1"/>
    </source>
</evidence>
<dbReference type="Pfam" id="PF08214">
    <property type="entry name" value="HAT_KAT11"/>
    <property type="match status" value="1"/>
</dbReference>
<evidence type="ECO:0000256" key="7">
    <source>
        <dbReference type="ARBA" id="ARBA00023163"/>
    </source>
</evidence>
<dbReference type="GO" id="GO:0006974">
    <property type="term" value="P:DNA damage response"/>
    <property type="evidence" value="ECO:0007669"/>
    <property type="project" value="UniProtKB-KW"/>
</dbReference>
<evidence type="ECO:0000256" key="10">
    <source>
        <dbReference type="SAM" id="MobiDB-lite"/>
    </source>
</evidence>